<dbReference type="InterPro" id="IPR011256">
    <property type="entry name" value="Reg_factor_effector_dom_sf"/>
</dbReference>
<proteinExistence type="predicted"/>
<evidence type="ECO:0000313" key="2">
    <source>
        <dbReference type="EMBL" id="XBV23500.1"/>
    </source>
</evidence>
<dbReference type="Pfam" id="PF06445">
    <property type="entry name" value="GyrI-like"/>
    <property type="match status" value="1"/>
</dbReference>
<dbReference type="EMBL" id="CP158165">
    <property type="protein sequence ID" value="XBV23500.1"/>
    <property type="molecule type" value="Genomic_DNA"/>
</dbReference>
<organism evidence="2">
    <name type="scientific">Kribbella sp. HUAS MG21</name>
    <dbReference type="NCBI Taxonomy" id="3160966"/>
    <lineage>
        <taxon>Bacteria</taxon>
        <taxon>Bacillati</taxon>
        <taxon>Actinomycetota</taxon>
        <taxon>Actinomycetes</taxon>
        <taxon>Propionibacteriales</taxon>
        <taxon>Kribbellaceae</taxon>
        <taxon>Kribbella</taxon>
    </lineage>
</organism>
<feature type="domain" description="GyrI-like small molecule binding" evidence="1">
    <location>
        <begin position="58"/>
        <end position="132"/>
    </location>
</feature>
<gene>
    <name evidence="2" type="ORF">ABN611_33650</name>
</gene>
<accession>A0AAU7T9S6</accession>
<protein>
    <submittedName>
        <fullName evidence="2">GyrI-like domain-containing protein</fullName>
    </submittedName>
</protein>
<dbReference type="AlphaFoldDB" id="A0AAU7T9S6"/>
<name>A0AAU7T9S6_9ACTN</name>
<dbReference type="RefSeq" id="WP_350276331.1">
    <property type="nucleotide sequence ID" value="NZ_CP158165.1"/>
</dbReference>
<dbReference type="SUPFAM" id="SSF55136">
    <property type="entry name" value="Probable bacterial effector-binding domain"/>
    <property type="match status" value="1"/>
</dbReference>
<dbReference type="Gene3D" id="3.20.80.10">
    <property type="entry name" value="Regulatory factor, effector binding domain"/>
    <property type="match status" value="1"/>
</dbReference>
<evidence type="ECO:0000259" key="1">
    <source>
        <dbReference type="Pfam" id="PF06445"/>
    </source>
</evidence>
<reference evidence="2" key="1">
    <citation type="submission" date="2024-06" db="EMBL/GenBank/DDBJ databases">
        <title>Kribbella sp. strain HUAS MG21 genome sequences.</title>
        <authorList>
            <person name="Mo P."/>
        </authorList>
    </citation>
    <scope>NUCLEOTIDE SEQUENCE</scope>
    <source>
        <strain evidence="2">HUAS MG21</strain>
    </source>
</reference>
<sequence>MPQVRLHSEEPAAVRRAVLVPGQVEDWAPSACAVVAEQLRHHGIAPSGYPFARCHPLPDGLIAAEAGFPVAAPIDDCGPVERSVLPRGPVLAVWHTDPDQKLDETYHAIEEWLRAAGAVASGDSWEVYHDLPTCHHVGVRIEVIQPISFVR</sequence>
<dbReference type="InterPro" id="IPR029442">
    <property type="entry name" value="GyrI-like"/>
</dbReference>